<name>A0A6G4UAH9_9ACTN</name>
<evidence type="ECO:0000259" key="2">
    <source>
        <dbReference type="Pfam" id="PF08327"/>
    </source>
</evidence>
<evidence type="ECO:0000313" key="4">
    <source>
        <dbReference type="Proteomes" id="UP000481583"/>
    </source>
</evidence>
<sequence>MDAKPIPTGRLLSTADGHELVLTRTFKAAVTDIWADVTEPGRTALWFGPWEGDAGVGHIIRVRLDFEDGTPWCDLRIDACEPPYLLGVTMSDAAGDWPMELRLSEADGVTRLELVHRLATTKSIGDIGPGWEYYLDRLCAARDGSETVSFEAYYPAQKEYFESLAVER</sequence>
<protein>
    <submittedName>
        <fullName evidence="3">SRPBCC family protein</fullName>
    </submittedName>
</protein>
<accession>A0A6G4UAH9</accession>
<dbReference type="SUPFAM" id="SSF55961">
    <property type="entry name" value="Bet v1-like"/>
    <property type="match status" value="1"/>
</dbReference>
<evidence type="ECO:0000256" key="1">
    <source>
        <dbReference type="ARBA" id="ARBA00006817"/>
    </source>
</evidence>
<dbReference type="AlphaFoldDB" id="A0A6G4UAH9"/>
<dbReference type="EMBL" id="JAAKZV010000225">
    <property type="protein sequence ID" value="NGN68720.1"/>
    <property type="molecule type" value="Genomic_DNA"/>
</dbReference>
<dbReference type="Proteomes" id="UP000481583">
    <property type="component" value="Unassembled WGS sequence"/>
</dbReference>
<reference evidence="3 4" key="1">
    <citation type="submission" date="2020-02" db="EMBL/GenBank/DDBJ databases">
        <title>Whole-genome analyses of novel actinobacteria.</title>
        <authorList>
            <person name="Sahin N."/>
        </authorList>
    </citation>
    <scope>NUCLEOTIDE SEQUENCE [LARGE SCALE GENOMIC DNA]</scope>
    <source>
        <strain evidence="3 4">A7024</strain>
    </source>
</reference>
<dbReference type="Pfam" id="PF08327">
    <property type="entry name" value="AHSA1"/>
    <property type="match status" value="1"/>
</dbReference>
<dbReference type="InterPro" id="IPR013538">
    <property type="entry name" value="ASHA1/2-like_C"/>
</dbReference>
<dbReference type="RefSeq" id="WP_165242931.1">
    <property type="nucleotide sequence ID" value="NZ_JAAKZV010000225.1"/>
</dbReference>
<comment type="similarity">
    <text evidence="1">Belongs to the AHA1 family.</text>
</comment>
<dbReference type="CDD" id="cd08899">
    <property type="entry name" value="SRPBCC_CalC_Aha1-like_6"/>
    <property type="match status" value="1"/>
</dbReference>
<dbReference type="Gene3D" id="3.30.530.20">
    <property type="match status" value="1"/>
</dbReference>
<organism evidence="3 4">
    <name type="scientific">Streptomyces coryli</name>
    <dbReference type="NCBI Taxonomy" id="1128680"/>
    <lineage>
        <taxon>Bacteria</taxon>
        <taxon>Bacillati</taxon>
        <taxon>Actinomycetota</taxon>
        <taxon>Actinomycetes</taxon>
        <taxon>Kitasatosporales</taxon>
        <taxon>Streptomycetaceae</taxon>
        <taxon>Streptomyces</taxon>
    </lineage>
</organism>
<feature type="domain" description="Activator of Hsp90 ATPase homologue 1/2-like C-terminal" evidence="2">
    <location>
        <begin position="28"/>
        <end position="139"/>
    </location>
</feature>
<dbReference type="InterPro" id="IPR023393">
    <property type="entry name" value="START-like_dom_sf"/>
</dbReference>
<proteinExistence type="inferred from homology"/>
<keyword evidence="4" id="KW-1185">Reference proteome</keyword>
<evidence type="ECO:0000313" key="3">
    <source>
        <dbReference type="EMBL" id="NGN68720.1"/>
    </source>
</evidence>
<comment type="caution">
    <text evidence="3">The sequence shown here is derived from an EMBL/GenBank/DDBJ whole genome shotgun (WGS) entry which is preliminary data.</text>
</comment>
<gene>
    <name evidence="3" type="ORF">G5C51_33120</name>
</gene>